<evidence type="ECO:0000259" key="2">
    <source>
        <dbReference type="Pfam" id="PF13439"/>
    </source>
</evidence>
<dbReference type="EMBL" id="CP068439">
    <property type="protein sequence ID" value="QQX78177.1"/>
    <property type="molecule type" value="Genomic_DNA"/>
</dbReference>
<evidence type="ECO:0000313" key="4">
    <source>
        <dbReference type="Proteomes" id="UP000629420"/>
    </source>
</evidence>
<dbReference type="Pfam" id="PF13439">
    <property type="entry name" value="Glyco_transf_4"/>
    <property type="match status" value="1"/>
</dbReference>
<feature type="domain" description="Glycosyl transferase family 1" evidence="1">
    <location>
        <begin position="194"/>
        <end position="350"/>
    </location>
</feature>
<dbReference type="InterPro" id="IPR001296">
    <property type="entry name" value="Glyco_trans_1"/>
</dbReference>
<dbReference type="Proteomes" id="UP000629420">
    <property type="component" value="Chromosome"/>
</dbReference>
<proteinExistence type="predicted"/>
<dbReference type="SUPFAM" id="SSF53756">
    <property type="entry name" value="UDP-Glycosyltransferase/glycogen phosphorylase"/>
    <property type="match status" value="1"/>
</dbReference>
<keyword evidence="4" id="KW-1185">Reference proteome</keyword>
<sequence>MGKKPKILFISHSVGGVDVWLRLVLANLNPNLFDIVIIHGFTDTNKVFLNKENKPLKEYKIAIDRNLHPWKDTKAIFQTISIVKNEKPDLIHAHSAKAGIIGRLVGVATNTSVFYTPHAFSYLSTSNKIKRSFFLSIERLFSKFNNKILATSESEKNRAIVDVHYSPKKVIVFNNCINEISDIKELSIPQTWPDEYICSVGRPSYQKNIEFMVEVIKRVTLEKPNVHLVLMGVGFHSPNLESVKAKISAYNLEKNITLLEWTERKDVFHIILKSRLYISSARYEGLPYSVIEAMALRKACIVTDVDGNRDLIVNNQNGLIIKEDNTNEFSNAILELLEDENRRQQFEANSLKLFNEHFNIENTIHNLESIYKTEAEKKS</sequence>
<dbReference type="PANTHER" id="PTHR12526">
    <property type="entry name" value="GLYCOSYLTRANSFERASE"/>
    <property type="match status" value="1"/>
</dbReference>
<protein>
    <submittedName>
        <fullName evidence="3">Glycosyltransferase</fullName>
    </submittedName>
</protein>
<gene>
    <name evidence="3" type="ORF">JK629_04845</name>
</gene>
<dbReference type="Pfam" id="PF00534">
    <property type="entry name" value="Glycos_transf_1"/>
    <property type="match status" value="1"/>
</dbReference>
<dbReference type="InterPro" id="IPR028098">
    <property type="entry name" value="Glyco_trans_4-like_N"/>
</dbReference>
<accession>A0ABX7DWK3</accession>
<evidence type="ECO:0000313" key="3">
    <source>
        <dbReference type="EMBL" id="QQX78177.1"/>
    </source>
</evidence>
<evidence type="ECO:0000259" key="1">
    <source>
        <dbReference type="Pfam" id="PF00534"/>
    </source>
</evidence>
<dbReference type="PANTHER" id="PTHR12526:SF630">
    <property type="entry name" value="GLYCOSYLTRANSFERASE"/>
    <property type="match status" value="1"/>
</dbReference>
<feature type="domain" description="Glycosyltransferase subfamily 4-like N-terminal" evidence="2">
    <location>
        <begin position="15"/>
        <end position="178"/>
    </location>
</feature>
<reference evidence="3 4" key="1">
    <citation type="submission" date="2021-01" db="EMBL/GenBank/DDBJ databases">
        <title>Aequorivita sp. strain KX20305, a bacterium isolated from the sediment collected at a cold seep field in South China Sea.</title>
        <authorList>
            <person name="Zhang H."/>
            <person name="Li C."/>
        </authorList>
    </citation>
    <scope>NUCLEOTIDE SEQUENCE [LARGE SCALE GENOMIC DNA]</scope>
    <source>
        <strain evidence="3 4">KX20305</strain>
    </source>
</reference>
<organism evidence="3 4">
    <name type="scientific">Aequorivita iocasae</name>
    <dbReference type="NCBI Taxonomy" id="2803865"/>
    <lineage>
        <taxon>Bacteria</taxon>
        <taxon>Pseudomonadati</taxon>
        <taxon>Bacteroidota</taxon>
        <taxon>Flavobacteriia</taxon>
        <taxon>Flavobacteriales</taxon>
        <taxon>Flavobacteriaceae</taxon>
        <taxon>Aequorivita</taxon>
    </lineage>
</organism>
<dbReference type="Gene3D" id="3.40.50.2000">
    <property type="entry name" value="Glycogen Phosphorylase B"/>
    <property type="match status" value="2"/>
</dbReference>
<name>A0ABX7DWK3_9FLAO</name>